<feature type="transmembrane region" description="Helical" evidence="7">
    <location>
        <begin position="134"/>
        <end position="154"/>
    </location>
</feature>
<keyword evidence="5 7" id="KW-0472">Membrane</keyword>
<evidence type="ECO:0000256" key="6">
    <source>
        <dbReference type="RuleBase" id="RU000320"/>
    </source>
</evidence>
<dbReference type="PANTHER" id="PTHR43507">
    <property type="entry name" value="NADH-UBIQUINONE OXIDOREDUCTASE CHAIN 4"/>
    <property type="match status" value="1"/>
</dbReference>
<dbReference type="GO" id="GO:0048039">
    <property type="term" value="F:ubiquinone binding"/>
    <property type="evidence" value="ECO:0007669"/>
    <property type="project" value="TreeGrafter"/>
</dbReference>
<dbReference type="InterPro" id="IPR003918">
    <property type="entry name" value="NADH_UbQ_OxRdtase"/>
</dbReference>
<dbReference type="InterPro" id="IPR001750">
    <property type="entry name" value="ND/Mrp_TM"/>
</dbReference>
<evidence type="ECO:0000256" key="1">
    <source>
        <dbReference type="ARBA" id="ARBA00004127"/>
    </source>
</evidence>
<comment type="subcellular location">
    <subcellularLocation>
        <location evidence="1">Endomembrane system</location>
        <topology evidence="1">Multi-pass membrane protein</topology>
    </subcellularLocation>
    <subcellularLocation>
        <location evidence="6">Membrane</location>
        <topology evidence="6">Multi-pass membrane protein</topology>
    </subcellularLocation>
</comment>
<feature type="transmembrane region" description="Helical" evidence="7">
    <location>
        <begin position="453"/>
        <end position="474"/>
    </location>
</feature>
<feature type="transmembrane region" description="Helical" evidence="7">
    <location>
        <begin position="375"/>
        <end position="397"/>
    </location>
</feature>
<organism evidence="9">
    <name type="scientific">Desulfovibrio sp. U5L</name>
    <dbReference type="NCBI Taxonomy" id="596152"/>
    <lineage>
        <taxon>Bacteria</taxon>
        <taxon>Pseudomonadati</taxon>
        <taxon>Thermodesulfobacteriota</taxon>
        <taxon>Desulfovibrionia</taxon>
        <taxon>Desulfovibrionales</taxon>
        <taxon>Desulfovibrionaceae</taxon>
        <taxon>Desulfovibrio</taxon>
    </lineage>
</organism>
<proteinExistence type="inferred from homology"/>
<dbReference type="NCBIfam" id="TIGR01972">
    <property type="entry name" value="NDH_I_M"/>
    <property type="match status" value="1"/>
</dbReference>
<feature type="transmembrane region" description="Helical" evidence="7">
    <location>
        <begin position="6"/>
        <end position="24"/>
    </location>
</feature>
<feature type="transmembrane region" description="Helical" evidence="7">
    <location>
        <begin position="214"/>
        <end position="236"/>
    </location>
</feature>
<evidence type="ECO:0000256" key="5">
    <source>
        <dbReference type="ARBA" id="ARBA00023136"/>
    </source>
</evidence>
<dbReference type="HOGENOM" id="CLU_007100_4_4_7"/>
<sequence length="499" mass="52563">MRQLPWLTFLVFWPLAAAMLMPLFRGSVAACRRFALAAAGIELALSVLVVLLFAAGRPDLPVVEDVSWIPSLGIRYTLTCDGLSLVFVVLTACIGLCCMAASRHDDAKRPALYHALILSSLATVQGVFLATDLFLFALFWEAQLVPVFFLIGVFGHGDRMRVAIKFFLFSAVGGLLMFLAVIALGIYAADGPAGPTFALFDLSRLSLPVTTGRWLFAAFVLSFAIKIPLVPVHMWLPDAHTEAPTAGSLILAGLLLKTGGYALIRFALPLFPEAAHAFAPFLTFLGLAGLFYASAVALAQEDVKRLVAYSSIGHMGLVVVAIVSGSRLALGGAVLLMVSHALTSGGLFALAGMIGERLGSRRFEVLGGLWNRAPAFGAAFLCCVLAAAALPGLSGFVGEAMIVFGLFKAHLAAGLFAVAGMAVTLAYLLRLARDVLFGPAKSSALFPDLDPRETVLLVSLVLAMLWLGLFPGPVLSLVSGPLDLIAGHVWPAALAGPGF</sequence>
<dbReference type="STRING" id="596152.DesU5LDRAFT_1224"/>
<dbReference type="InterPro" id="IPR010227">
    <property type="entry name" value="NADH_Q_OxRdtase_chainM/4"/>
</dbReference>
<feature type="transmembrane region" description="Helical" evidence="7">
    <location>
        <begin position="306"/>
        <end position="324"/>
    </location>
</feature>
<feature type="transmembrane region" description="Helical" evidence="7">
    <location>
        <begin position="277"/>
        <end position="299"/>
    </location>
</feature>
<feature type="transmembrane region" description="Helical" evidence="7">
    <location>
        <begin position="111"/>
        <end position="128"/>
    </location>
</feature>
<dbReference type="PRINTS" id="PR01437">
    <property type="entry name" value="NUOXDRDTASE4"/>
</dbReference>
<gene>
    <name evidence="9" type="ORF">DesU5LDRAFT_1224</name>
</gene>
<dbReference type="Pfam" id="PF00361">
    <property type="entry name" value="Proton_antipo_M"/>
    <property type="match status" value="1"/>
</dbReference>
<feature type="transmembrane region" description="Helical" evidence="7">
    <location>
        <begin position="330"/>
        <end position="354"/>
    </location>
</feature>
<evidence type="ECO:0000313" key="9">
    <source>
        <dbReference type="EMBL" id="EIG52920.1"/>
    </source>
</evidence>
<dbReference type="GO" id="GO:0015990">
    <property type="term" value="P:electron transport coupled proton transport"/>
    <property type="evidence" value="ECO:0007669"/>
    <property type="project" value="TreeGrafter"/>
</dbReference>
<dbReference type="PANTHER" id="PTHR43507:SF1">
    <property type="entry name" value="NADH-UBIQUINONE OXIDOREDUCTASE CHAIN 4"/>
    <property type="match status" value="1"/>
</dbReference>
<keyword evidence="4 7" id="KW-1133">Transmembrane helix</keyword>
<reference evidence="9" key="1">
    <citation type="submission" date="2011-11" db="EMBL/GenBank/DDBJ databases">
        <title>Improved High-Quality Draft sequence of Desulfovibrio sp. U5L.</title>
        <authorList>
            <consortium name="US DOE Joint Genome Institute"/>
            <person name="Lucas S."/>
            <person name="Han J."/>
            <person name="Lapidus A."/>
            <person name="Cheng J.-F."/>
            <person name="Goodwin L."/>
            <person name="Pitluck S."/>
            <person name="Peters L."/>
            <person name="Ovchinnikova G."/>
            <person name="Held B."/>
            <person name="Detter J.C."/>
            <person name="Han C."/>
            <person name="Tapia R."/>
            <person name="Land M."/>
            <person name="Hauser L."/>
            <person name="Kyrpides N."/>
            <person name="Ivanova N."/>
            <person name="Pagani I."/>
            <person name="Gabster J."/>
            <person name="Walker C."/>
            <person name="Stolyar S."/>
            <person name="Stahl D."/>
            <person name="Arkin A."/>
            <person name="Dehal P."/>
            <person name="Hazen T."/>
            <person name="Woyke T."/>
        </authorList>
    </citation>
    <scope>NUCLEOTIDE SEQUENCE [LARGE SCALE GENOMIC DNA]</scope>
    <source>
        <strain evidence="9">U5L</strain>
    </source>
</reference>
<evidence type="ECO:0000256" key="4">
    <source>
        <dbReference type="ARBA" id="ARBA00022989"/>
    </source>
</evidence>
<dbReference type="eggNOG" id="COG1008">
    <property type="taxonomic scope" value="Bacteria"/>
</dbReference>
<dbReference type="GO" id="GO:0016020">
    <property type="term" value="C:membrane"/>
    <property type="evidence" value="ECO:0007669"/>
    <property type="project" value="UniProtKB-SubCell"/>
</dbReference>
<evidence type="ECO:0000256" key="7">
    <source>
        <dbReference type="SAM" id="Phobius"/>
    </source>
</evidence>
<dbReference type="GO" id="GO:0003954">
    <property type="term" value="F:NADH dehydrogenase activity"/>
    <property type="evidence" value="ECO:0007669"/>
    <property type="project" value="TreeGrafter"/>
</dbReference>
<feature type="transmembrane region" description="Helical" evidence="7">
    <location>
        <begin position="409"/>
        <end position="432"/>
    </location>
</feature>
<dbReference type="GO" id="GO:0008137">
    <property type="term" value="F:NADH dehydrogenase (ubiquinone) activity"/>
    <property type="evidence" value="ECO:0007669"/>
    <property type="project" value="InterPro"/>
</dbReference>
<feature type="domain" description="NADH:quinone oxidoreductase/Mrp antiporter transmembrane" evidence="8">
    <location>
        <begin position="130"/>
        <end position="419"/>
    </location>
</feature>
<dbReference type="AlphaFoldDB" id="I2PZG4"/>
<evidence type="ECO:0000256" key="2">
    <source>
        <dbReference type="ARBA" id="ARBA00009025"/>
    </source>
</evidence>
<accession>I2PZG4</accession>
<dbReference type="GO" id="GO:0042773">
    <property type="term" value="P:ATP synthesis coupled electron transport"/>
    <property type="evidence" value="ECO:0007669"/>
    <property type="project" value="InterPro"/>
</dbReference>
<comment type="similarity">
    <text evidence="2">Belongs to the complex I subunit 4 family.</text>
</comment>
<name>I2PZG4_9BACT</name>
<feature type="transmembrane region" description="Helical" evidence="7">
    <location>
        <begin position="166"/>
        <end position="189"/>
    </location>
</feature>
<evidence type="ECO:0000256" key="3">
    <source>
        <dbReference type="ARBA" id="ARBA00022692"/>
    </source>
</evidence>
<evidence type="ECO:0000259" key="8">
    <source>
        <dbReference type="Pfam" id="PF00361"/>
    </source>
</evidence>
<dbReference type="OrthoDB" id="9805769at2"/>
<feature type="transmembrane region" description="Helical" evidence="7">
    <location>
        <begin position="248"/>
        <end position="271"/>
    </location>
</feature>
<keyword evidence="3 6" id="KW-0812">Transmembrane</keyword>
<dbReference type="EMBL" id="JH600068">
    <property type="protein sequence ID" value="EIG52920.1"/>
    <property type="molecule type" value="Genomic_DNA"/>
</dbReference>
<protein>
    <submittedName>
        <fullName evidence="9">Proton-translocating NADH-quinone oxidoreductase, chain M</fullName>
    </submittedName>
</protein>
<feature type="transmembrane region" description="Helical" evidence="7">
    <location>
        <begin position="76"/>
        <end position="99"/>
    </location>
</feature>
<dbReference type="GO" id="GO:0012505">
    <property type="term" value="C:endomembrane system"/>
    <property type="evidence" value="ECO:0007669"/>
    <property type="project" value="UniProtKB-SubCell"/>
</dbReference>
<feature type="transmembrane region" description="Helical" evidence="7">
    <location>
        <begin position="36"/>
        <end position="56"/>
    </location>
</feature>